<gene>
    <name evidence="1" type="ORF">RPERSI_LOCUS29071</name>
</gene>
<evidence type="ECO:0000313" key="1">
    <source>
        <dbReference type="EMBL" id="CAG8834090.1"/>
    </source>
</evidence>
<keyword evidence="2" id="KW-1185">Reference proteome</keyword>
<accession>A0ACA9SCY0</accession>
<feature type="non-terminal residue" evidence="1">
    <location>
        <position position="1"/>
    </location>
</feature>
<name>A0ACA9SCY0_9GLOM</name>
<comment type="caution">
    <text evidence="1">The sequence shown here is derived from an EMBL/GenBank/DDBJ whole genome shotgun (WGS) entry which is preliminary data.</text>
</comment>
<dbReference type="EMBL" id="CAJVQC010108185">
    <property type="protein sequence ID" value="CAG8834090.1"/>
    <property type="molecule type" value="Genomic_DNA"/>
</dbReference>
<protein>
    <submittedName>
        <fullName evidence="1">7656_t:CDS:1</fullName>
    </submittedName>
</protein>
<dbReference type="Proteomes" id="UP000789920">
    <property type="component" value="Unassembled WGS sequence"/>
</dbReference>
<organism evidence="1 2">
    <name type="scientific">Racocetra persica</name>
    <dbReference type="NCBI Taxonomy" id="160502"/>
    <lineage>
        <taxon>Eukaryota</taxon>
        <taxon>Fungi</taxon>
        <taxon>Fungi incertae sedis</taxon>
        <taxon>Mucoromycota</taxon>
        <taxon>Glomeromycotina</taxon>
        <taxon>Glomeromycetes</taxon>
        <taxon>Diversisporales</taxon>
        <taxon>Gigasporaceae</taxon>
        <taxon>Racocetra</taxon>
    </lineage>
</organism>
<reference evidence="1" key="1">
    <citation type="submission" date="2021-06" db="EMBL/GenBank/DDBJ databases">
        <authorList>
            <person name="Kallberg Y."/>
            <person name="Tangrot J."/>
            <person name="Rosling A."/>
        </authorList>
    </citation>
    <scope>NUCLEOTIDE SEQUENCE</scope>
    <source>
        <strain evidence="1">MA461A</strain>
    </source>
</reference>
<proteinExistence type="predicted"/>
<sequence length="189" mass="22022">KRRNLLSDSQEHQDLIKEQESMEKGLEEKSRTIEKLSESREKLKKRDYIGSQNFQGWIKKGKQDLERKKNELERNAELRELEKEGTKRGFDYFKEKIESLLESQVKITRYKDVLLKEKNKDLLAELSEFFDADKLNDLCDLQNEITKNKPLNLEELPLKLYDTTGNIDESEPGGTLSSGGKKSLLKAVE</sequence>
<feature type="non-terminal residue" evidence="1">
    <location>
        <position position="189"/>
    </location>
</feature>
<evidence type="ECO:0000313" key="2">
    <source>
        <dbReference type="Proteomes" id="UP000789920"/>
    </source>
</evidence>